<name>A0A165MBQ8_EXIGL</name>
<dbReference type="EMBL" id="KV425913">
    <property type="protein sequence ID" value="KZV99037.1"/>
    <property type="molecule type" value="Genomic_DNA"/>
</dbReference>
<keyword evidence="2" id="KW-1185">Reference proteome</keyword>
<dbReference type="Proteomes" id="UP000077266">
    <property type="component" value="Unassembled WGS sequence"/>
</dbReference>
<gene>
    <name evidence="1" type="ORF">EXIGLDRAFT_267321</name>
</gene>
<evidence type="ECO:0000313" key="1">
    <source>
        <dbReference type="EMBL" id="KZV99037.1"/>
    </source>
</evidence>
<proteinExistence type="predicted"/>
<sequence>MFPCLTSIISSSYSPSSLLGTFGPCSLVCCTGESAHYAKFSGLLRLDFPDCRLPCSRGRGSHNLTSDARHIVQMTETKNEIAMVLVEQTAWIQVTVITCNVGRSISSRAASR</sequence>
<accession>A0A165MBQ8</accession>
<reference evidence="1 2" key="1">
    <citation type="journal article" date="2016" name="Mol. Biol. Evol.">
        <title>Comparative Genomics of Early-Diverging Mushroom-Forming Fungi Provides Insights into the Origins of Lignocellulose Decay Capabilities.</title>
        <authorList>
            <person name="Nagy L.G."/>
            <person name="Riley R."/>
            <person name="Tritt A."/>
            <person name="Adam C."/>
            <person name="Daum C."/>
            <person name="Floudas D."/>
            <person name="Sun H."/>
            <person name="Yadav J.S."/>
            <person name="Pangilinan J."/>
            <person name="Larsson K.H."/>
            <person name="Matsuura K."/>
            <person name="Barry K."/>
            <person name="Labutti K."/>
            <person name="Kuo R."/>
            <person name="Ohm R.A."/>
            <person name="Bhattacharya S.S."/>
            <person name="Shirouzu T."/>
            <person name="Yoshinaga Y."/>
            <person name="Martin F.M."/>
            <person name="Grigoriev I.V."/>
            <person name="Hibbett D.S."/>
        </authorList>
    </citation>
    <scope>NUCLEOTIDE SEQUENCE [LARGE SCALE GENOMIC DNA]</scope>
    <source>
        <strain evidence="1 2">HHB12029</strain>
    </source>
</reference>
<organism evidence="1 2">
    <name type="scientific">Exidia glandulosa HHB12029</name>
    <dbReference type="NCBI Taxonomy" id="1314781"/>
    <lineage>
        <taxon>Eukaryota</taxon>
        <taxon>Fungi</taxon>
        <taxon>Dikarya</taxon>
        <taxon>Basidiomycota</taxon>
        <taxon>Agaricomycotina</taxon>
        <taxon>Agaricomycetes</taxon>
        <taxon>Auriculariales</taxon>
        <taxon>Exidiaceae</taxon>
        <taxon>Exidia</taxon>
    </lineage>
</organism>
<dbReference type="InParanoid" id="A0A165MBQ8"/>
<dbReference type="AlphaFoldDB" id="A0A165MBQ8"/>
<protein>
    <submittedName>
        <fullName evidence="1">Uncharacterized protein</fullName>
    </submittedName>
</protein>
<evidence type="ECO:0000313" key="2">
    <source>
        <dbReference type="Proteomes" id="UP000077266"/>
    </source>
</evidence>